<dbReference type="Pfam" id="PF20151">
    <property type="entry name" value="DUF6533"/>
    <property type="match status" value="1"/>
</dbReference>
<dbReference type="Proteomes" id="UP001150266">
    <property type="component" value="Unassembled WGS sequence"/>
</dbReference>
<keyword evidence="1" id="KW-1133">Transmembrane helix</keyword>
<name>A0A9W9A0X8_9AGAR</name>
<evidence type="ECO:0000313" key="3">
    <source>
        <dbReference type="EMBL" id="KAJ4470446.1"/>
    </source>
</evidence>
<feature type="domain" description="DUF6533" evidence="2">
    <location>
        <begin position="65"/>
        <end position="108"/>
    </location>
</feature>
<evidence type="ECO:0000259" key="2">
    <source>
        <dbReference type="Pfam" id="PF20151"/>
    </source>
</evidence>
<dbReference type="InterPro" id="IPR045340">
    <property type="entry name" value="DUF6533"/>
</dbReference>
<feature type="transmembrane region" description="Helical" evidence="1">
    <location>
        <begin position="99"/>
        <end position="120"/>
    </location>
</feature>
<reference evidence="3" key="1">
    <citation type="submission" date="2022-08" db="EMBL/GenBank/DDBJ databases">
        <title>A Global Phylogenomic Analysis of the Shiitake Genus Lentinula.</title>
        <authorList>
            <consortium name="DOE Joint Genome Institute"/>
            <person name="Sierra-Patev S."/>
            <person name="Min B."/>
            <person name="Naranjo-Ortiz M."/>
            <person name="Looney B."/>
            <person name="Konkel Z."/>
            <person name="Slot J.C."/>
            <person name="Sakamoto Y."/>
            <person name="Steenwyk J.L."/>
            <person name="Rokas A."/>
            <person name="Carro J."/>
            <person name="Camarero S."/>
            <person name="Ferreira P."/>
            <person name="Molpeceres G."/>
            <person name="Ruiz-Duenas F.J."/>
            <person name="Serrano A."/>
            <person name="Henrissat B."/>
            <person name="Drula E."/>
            <person name="Hughes K.W."/>
            <person name="Mata J.L."/>
            <person name="Ishikawa N.K."/>
            <person name="Vargas-Isla R."/>
            <person name="Ushijima S."/>
            <person name="Smith C.A."/>
            <person name="Ahrendt S."/>
            <person name="Andreopoulos W."/>
            <person name="He G."/>
            <person name="Labutti K."/>
            <person name="Lipzen A."/>
            <person name="Ng V."/>
            <person name="Riley R."/>
            <person name="Sandor L."/>
            <person name="Barry K."/>
            <person name="Martinez A.T."/>
            <person name="Xiao Y."/>
            <person name="Gibbons J.G."/>
            <person name="Terashima K."/>
            <person name="Grigoriev I.V."/>
            <person name="Hibbett D.S."/>
        </authorList>
    </citation>
    <scope>NUCLEOTIDE SEQUENCE</scope>
    <source>
        <strain evidence="3">JLM2183</strain>
    </source>
</reference>
<organism evidence="3 4">
    <name type="scientific">Lentinula aciculospora</name>
    <dbReference type="NCBI Taxonomy" id="153920"/>
    <lineage>
        <taxon>Eukaryota</taxon>
        <taxon>Fungi</taxon>
        <taxon>Dikarya</taxon>
        <taxon>Basidiomycota</taxon>
        <taxon>Agaricomycotina</taxon>
        <taxon>Agaricomycetes</taxon>
        <taxon>Agaricomycetidae</taxon>
        <taxon>Agaricales</taxon>
        <taxon>Marasmiineae</taxon>
        <taxon>Omphalotaceae</taxon>
        <taxon>Lentinula</taxon>
    </lineage>
</organism>
<gene>
    <name evidence="3" type="ORF">J3R30DRAFT_3537553</name>
</gene>
<evidence type="ECO:0000313" key="4">
    <source>
        <dbReference type="Proteomes" id="UP001150266"/>
    </source>
</evidence>
<evidence type="ECO:0000256" key="1">
    <source>
        <dbReference type="SAM" id="Phobius"/>
    </source>
</evidence>
<keyword evidence="4" id="KW-1185">Reference proteome</keyword>
<comment type="caution">
    <text evidence="3">The sequence shown here is derived from an EMBL/GenBank/DDBJ whole genome shotgun (WGS) entry which is preliminary data.</text>
</comment>
<dbReference type="OrthoDB" id="2686513at2759"/>
<feature type="transmembrane region" description="Helical" evidence="1">
    <location>
        <begin position="166"/>
        <end position="186"/>
    </location>
</feature>
<sequence length="338" mass="38575">MEHEPMRGDLGEGVSYISIEAFIQTLSTDVHFQRQGSPDRTWQIMEIRIAQHDISAAQQQQLEDYFHLFSITLLYWDHSITFPDEVQYLWKRSMGGSTALFFFNRYFAALGNVIVTVSLFSSGLTESSCRPFHLFREVLLVLTQVIVCILLTIRIYALYHCSKRMLTYMLVTGFTLGGLAVFAIFFGQSSQSVLTPTGCHTQLTLITSVQVAAAWEALFLYDSMLFLMTLHKAYKTRYELRQERLRIPLFVIILRDGSIYFGVMALANLINISTFYYPDPFLRGALCTFASSMSVTMMSRLMLNLHKIAETGLYTSHITTCQLGTYSVFMASPRDTEN</sequence>
<feature type="transmembrane region" description="Helical" evidence="1">
    <location>
        <begin position="282"/>
        <end position="303"/>
    </location>
</feature>
<feature type="transmembrane region" description="Helical" evidence="1">
    <location>
        <begin position="249"/>
        <end position="270"/>
    </location>
</feature>
<feature type="transmembrane region" description="Helical" evidence="1">
    <location>
        <begin position="206"/>
        <end position="228"/>
    </location>
</feature>
<keyword evidence="1" id="KW-0472">Membrane</keyword>
<protein>
    <recommendedName>
        <fullName evidence="2">DUF6533 domain-containing protein</fullName>
    </recommendedName>
</protein>
<accession>A0A9W9A0X8</accession>
<keyword evidence="1" id="KW-0812">Transmembrane</keyword>
<dbReference type="AlphaFoldDB" id="A0A9W9A0X8"/>
<proteinExistence type="predicted"/>
<feature type="transmembrane region" description="Helical" evidence="1">
    <location>
        <begin position="140"/>
        <end position="159"/>
    </location>
</feature>
<dbReference type="EMBL" id="JAOTPV010000026">
    <property type="protein sequence ID" value="KAJ4470446.1"/>
    <property type="molecule type" value="Genomic_DNA"/>
</dbReference>